<dbReference type="PATRIC" id="fig|1202534.3.peg.2030"/>
<evidence type="ECO:0000313" key="1">
    <source>
        <dbReference type="EMBL" id="EOR25364.1"/>
    </source>
</evidence>
<dbReference type="RefSeq" id="WP_016207391.1">
    <property type="nucleotide sequence ID" value="NZ_ASRV01000126.1"/>
</dbReference>
<sequence length="145" mass="17099">MDINAIEQYENSASDASDNAEVKWNFAFWLQNEKLIIGDNCGVNLEVGEKINHWIKENNLYYSDEEEDENFDKALKLGDEITRRFVELCVEVVKKFHEESVIKQKFGKALSLIIQELEYYDLIEEQNKRANTEEVIKEFADWILK</sequence>
<dbReference type="EMBL" id="ASRV01000126">
    <property type="protein sequence ID" value="EOR25364.1"/>
    <property type="molecule type" value="Genomic_DNA"/>
</dbReference>
<gene>
    <name evidence="1" type="ORF">A500_10215</name>
</gene>
<name>R9C7N7_9CLOT</name>
<organism evidence="1 2">
    <name type="scientific">Clostridium sartagoforme AAU1</name>
    <dbReference type="NCBI Taxonomy" id="1202534"/>
    <lineage>
        <taxon>Bacteria</taxon>
        <taxon>Bacillati</taxon>
        <taxon>Bacillota</taxon>
        <taxon>Clostridia</taxon>
        <taxon>Eubacteriales</taxon>
        <taxon>Clostridiaceae</taxon>
        <taxon>Clostridium</taxon>
    </lineage>
</organism>
<dbReference type="AlphaFoldDB" id="R9C7N7"/>
<keyword evidence="2" id="KW-1185">Reference proteome</keyword>
<dbReference type="Proteomes" id="UP000013988">
    <property type="component" value="Unassembled WGS sequence"/>
</dbReference>
<accession>R9C7N7</accession>
<protein>
    <submittedName>
        <fullName evidence="1">Uncharacterized protein</fullName>
    </submittedName>
</protein>
<reference evidence="1 2" key="1">
    <citation type="submission" date="2013-03" db="EMBL/GenBank/DDBJ databases">
        <title>Whole genome shotgun sequencing of Clostridium sartagoforme AAU1.</title>
        <authorList>
            <person name="Joshi C.G."/>
            <person name="Duggirala S.M."/>
            <person name="Nathani N.M."/>
            <person name="Bhatt V.D."/>
            <person name="Patel A.K."/>
            <person name="Pandya P.R."/>
            <person name="KaPatel J.A."/>
        </authorList>
    </citation>
    <scope>NUCLEOTIDE SEQUENCE [LARGE SCALE GENOMIC DNA]</scope>
    <source>
        <strain evidence="1 2">AAU1</strain>
    </source>
</reference>
<comment type="caution">
    <text evidence="1">The sequence shown here is derived from an EMBL/GenBank/DDBJ whole genome shotgun (WGS) entry which is preliminary data.</text>
</comment>
<evidence type="ECO:0000313" key="2">
    <source>
        <dbReference type="Proteomes" id="UP000013988"/>
    </source>
</evidence>
<proteinExistence type="predicted"/>